<sequence>MKKLPVTELRIMKFIWSQNMDHIASKDIADYMLKEFLWLKGTTGKVLSRLVDKGFLKAKKQGRNTIYEVLISNNEYIKFETKEFLELVHDKSIFSFISALGEEEDISEKELKDLEAWIKDRK</sequence>
<evidence type="ECO:0000256" key="3">
    <source>
        <dbReference type="ARBA" id="ARBA00023125"/>
    </source>
</evidence>
<organism evidence="5 6">
    <name type="scientific">Romboutsia ilealis</name>
    <dbReference type="NCBI Taxonomy" id="1115758"/>
    <lineage>
        <taxon>Bacteria</taxon>
        <taxon>Bacillati</taxon>
        <taxon>Bacillota</taxon>
        <taxon>Clostridia</taxon>
        <taxon>Peptostreptococcales</taxon>
        <taxon>Peptostreptococcaceae</taxon>
        <taxon>Romboutsia</taxon>
    </lineage>
</organism>
<keyword evidence="3" id="KW-0238">DNA-binding</keyword>
<name>A0A1V1HZY8_9FIRM</name>
<dbReference type="EMBL" id="LN555523">
    <property type="protein sequence ID" value="CED93552.1"/>
    <property type="molecule type" value="Genomic_DNA"/>
</dbReference>
<evidence type="ECO:0000256" key="1">
    <source>
        <dbReference type="ARBA" id="ARBA00011046"/>
    </source>
</evidence>
<dbReference type="InterPro" id="IPR005650">
    <property type="entry name" value="BlaI_family"/>
</dbReference>
<dbReference type="Gene3D" id="1.10.4040.10">
    <property type="entry name" value="Penicillinase repressor domain"/>
    <property type="match status" value="1"/>
</dbReference>
<dbReference type="Gene3D" id="1.10.10.10">
    <property type="entry name" value="Winged helix-like DNA-binding domain superfamily/Winged helix DNA-binding domain"/>
    <property type="match status" value="1"/>
</dbReference>
<dbReference type="SUPFAM" id="SSF46785">
    <property type="entry name" value="Winged helix' DNA-binding domain"/>
    <property type="match status" value="1"/>
</dbReference>
<evidence type="ECO:0000313" key="6">
    <source>
        <dbReference type="Proteomes" id="UP000245622"/>
    </source>
</evidence>
<dbReference type="GO" id="GO:0045892">
    <property type="term" value="P:negative regulation of DNA-templated transcription"/>
    <property type="evidence" value="ECO:0007669"/>
    <property type="project" value="InterPro"/>
</dbReference>
<dbReference type="KEGG" id="ril:CRIB_800"/>
<comment type="similarity">
    <text evidence="1">Belongs to the BlaI transcriptional regulatory family.</text>
</comment>
<dbReference type="AlphaFoldDB" id="A0A1V1HZY8"/>
<proteinExistence type="inferred from homology"/>
<keyword evidence="6" id="KW-1185">Reference proteome</keyword>
<dbReference type="InterPro" id="IPR036388">
    <property type="entry name" value="WH-like_DNA-bd_sf"/>
</dbReference>
<gene>
    <name evidence="5" type="ORF">CRIB_800</name>
</gene>
<dbReference type="RefSeq" id="WP_180703258.1">
    <property type="nucleotide sequence ID" value="NZ_CAONDH010000038.1"/>
</dbReference>
<reference evidence="5 6" key="1">
    <citation type="submission" date="2014-04" db="EMBL/GenBank/DDBJ databases">
        <authorList>
            <person name="Hornung B.V."/>
        </authorList>
    </citation>
    <scope>NUCLEOTIDE SEQUENCE [LARGE SCALE GENOMIC DNA]</scope>
    <source>
        <strain evidence="5 6">CRIB</strain>
    </source>
</reference>
<dbReference type="InterPro" id="IPR036390">
    <property type="entry name" value="WH_DNA-bd_sf"/>
</dbReference>
<accession>A0A1V1HZY8</accession>
<evidence type="ECO:0000256" key="2">
    <source>
        <dbReference type="ARBA" id="ARBA00023015"/>
    </source>
</evidence>
<dbReference type="Proteomes" id="UP000245622">
    <property type="component" value="Chromosome 1"/>
</dbReference>
<dbReference type="PIRSF" id="PIRSF019455">
    <property type="entry name" value="CopR_AtkY"/>
    <property type="match status" value="1"/>
</dbReference>
<evidence type="ECO:0000256" key="4">
    <source>
        <dbReference type="ARBA" id="ARBA00023163"/>
    </source>
</evidence>
<evidence type="ECO:0000313" key="5">
    <source>
        <dbReference type="EMBL" id="CED93552.1"/>
    </source>
</evidence>
<dbReference type="GO" id="GO:0003677">
    <property type="term" value="F:DNA binding"/>
    <property type="evidence" value="ECO:0007669"/>
    <property type="project" value="UniProtKB-KW"/>
</dbReference>
<keyword evidence="4" id="KW-0804">Transcription</keyword>
<keyword evidence="2" id="KW-0805">Transcription regulation</keyword>
<protein>
    <submittedName>
        <fullName evidence="5">Transcriptional regulator, BlaI/MecI/CopY</fullName>
    </submittedName>
</protein>
<dbReference type="GeneID" id="82204982"/>
<dbReference type="Pfam" id="PF03965">
    <property type="entry name" value="Penicillinase_R"/>
    <property type="match status" value="1"/>
</dbReference>